<dbReference type="Proteomes" id="UP001500936">
    <property type="component" value="Unassembled WGS sequence"/>
</dbReference>
<name>A0ABP8KN05_9BACT</name>
<sequence length="269" mass="30830">MHLTGNHSNIYRMKSLIYTILLTLAALPIAMAQRTIDAGEIVDRINRNQAISYEDVTVQGDLDLTELSNKKRRNEDRWGGEAYLSTVQAPISFRNCTFTGKFLAYKNLRQDGRFWEEGVVYTANFDEAVTFENCTFKADAAFKYSTFRQRALFAGSTFGKEAQFKYARFEQASDFSGCLFKEFTHFKYTQFNEATTFRQATFAGTADFKYTKFDEGVSFSNAVFEQLADFKYTHLPRGSNFEAAQFDGVADFKYTTLDGRRFSPVSRSR</sequence>
<organism evidence="1 2">
    <name type="scientific">Nibrella viscosa</name>
    <dbReference type="NCBI Taxonomy" id="1084524"/>
    <lineage>
        <taxon>Bacteria</taxon>
        <taxon>Pseudomonadati</taxon>
        <taxon>Bacteroidota</taxon>
        <taxon>Cytophagia</taxon>
        <taxon>Cytophagales</taxon>
        <taxon>Spirosomataceae</taxon>
        <taxon>Nibrella</taxon>
    </lineage>
</organism>
<dbReference type="EMBL" id="BAABHB010000007">
    <property type="protein sequence ID" value="GAA4410664.1"/>
    <property type="molecule type" value="Genomic_DNA"/>
</dbReference>
<keyword evidence="2" id="KW-1185">Reference proteome</keyword>
<dbReference type="Pfam" id="PF13576">
    <property type="entry name" value="Pentapeptide_3"/>
    <property type="match status" value="2"/>
</dbReference>
<reference evidence="2" key="1">
    <citation type="journal article" date="2019" name="Int. J. Syst. Evol. Microbiol.">
        <title>The Global Catalogue of Microorganisms (GCM) 10K type strain sequencing project: providing services to taxonomists for standard genome sequencing and annotation.</title>
        <authorList>
            <consortium name="The Broad Institute Genomics Platform"/>
            <consortium name="The Broad Institute Genome Sequencing Center for Infectious Disease"/>
            <person name="Wu L."/>
            <person name="Ma J."/>
        </authorList>
    </citation>
    <scope>NUCLEOTIDE SEQUENCE [LARGE SCALE GENOMIC DNA]</scope>
    <source>
        <strain evidence="2">JCM 17925</strain>
    </source>
</reference>
<evidence type="ECO:0000313" key="1">
    <source>
        <dbReference type="EMBL" id="GAA4410664.1"/>
    </source>
</evidence>
<protein>
    <recommendedName>
        <fullName evidence="3">Pentapeptide repeat-containing protein</fullName>
    </recommendedName>
</protein>
<proteinExistence type="predicted"/>
<accession>A0ABP8KN05</accession>
<evidence type="ECO:0008006" key="3">
    <source>
        <dbReference type="Google" id="ProtNLM"/>
    </source>
</evidence>
<dbReference type="InterPro" id="IPR001646">
    <property type="entry name" value="5peptide_repeat"/>
</dbReference>
<gene>
    <name evidence="1" type="ORF">GCM10023187_35520</name>
</gene>
<dbReference type="Gene3D" id="2.160.20.80">
    <property type="entry name" value="E3 ubiquitin-protein ligase SopA"/>
    <property type="match status" value="1"/>
</dbReference>
<comment type="caution">
    <text evidence="1">The sequence shown here is derived from an EMBL/GenBank/DDBJ whole genome shotgun (WGS) entry which is preliminary data.</text>
</comment>
<evidence type="ECO:0000313" key="2">
    <source>
        <dbReference type="Proteomes" id="UP001500936"/>
    </source>
</evidence>